<comment type="caution">
    <text evidence="1">The sequence shown here is derived from an EMBL/GenBank/DDBJ whole genome shotgun (WGS) entry which is preliminary data.</text>
</comment>
<sequence length="161" mass="18890">MVGCNATDKYETTEFDGVFEIDLPSYFTKADLDNEDAIMQYGNLLKEFYAMMIYEPQVDLIEIKENYSLADYADFNLQNIKASLMHPKVQRVSSFTKVNGADCIAYKIWGLFPEINEEMFYYLTIFKTDLNFYSFHTWTMASQESKHINTMEKMITSFKEL</sequence>
<name>A0A2W1N472_9FLAO</name>
<keyword evidence="2" id="KW-1185">Reference proteome</keyword>
<organism evidence="1 2">
    <name type="scientific">Putridiphycobacter roseus</name>
    <dbReference type="NCBI Taxonomy" id="2219161"/>
    <lineage>
        <taxon>Bacteria</taxon>
        <taxon>Pseudomonadati</taxon>
        <taxon>Bacteroidota</taxon>
        <taxon>Flavobacteriia</taxon>
        <taxon>Flavobacteriales</taxon>
        <taxon>Crocinitomicaceae</taxon>
        <taxon>Putridiphycobacter</taxon>
    </lineage>
</organism>
<dbReference type="Proteomes" id="UP000249248">
    <property type="component" value="Unassembled WGS sequence"/>
</dbReference>
<evidence type="ECO:0000313" key="1">
    <source>
        <dbReference type="EMBL" id="PZE18644.1"/>
    </source>
</evidence>
<dbReference type="Gene3D" id="3.40.1000.10">
    <property type="entry name" value="Mog1/PsbP, alpha/beta/alpha sandwich"/>
    <property type="match status" value="1"/>
</dbReference>
<evidence type="ECO:0000313" key="2">
    <source>
        <dbReference type="Proteomes" id="UP000249248"/>
    </source>
</evidence>
<dbReference type="EMBL" id="QKSB01000001">
    <property type="protein sequence ID" value="PZE18644.1"/>
    <property type="molecule type" value="Genomic_DNA"/>
</dbReference>
<gene>
    <name evidence="1" type="ORF">DNU06_02095</name>
</gene>
<dbReference type="AlphaFoldDB" id="A0A2W1N472"/>
<proteinExistence type="predicted"/>
<reference evidence="1 2" key="1">
    <citation type="submission" date="2018-06" db="EMBL/GenBank/DDBJ databases">
        <title>The draft genome sequence of Crocinitomix sp. SM1701.</title>
        <authorList>
            <person name="Zhang X."/>
        </authorList>
    </citation>
    <scope>NUCLEOTIDE SEQUENCE [LARGE SCALE GENOMIC DNA]</scope>
    <source>
        <strain evidence="1 2">SM1701</strain>
    </source>
</reference>
<accession>A0A2W1N472</accession>
<protein>
    <submittedName>
        <fullName evidence="1">Uncharacterized protein</fullName>
    </submittedName>
</protein>